<keyword evidence="2" id="KW-1003">Cell membrane</keyword>
<keyword evidence="6 7" id="KW-0472">Membrane</keyword>
<dbReference type="PANTHER" id="PTHR42682:SF4">
    <property type="entry name" value="NADH-UBIQUINONE_PLASTOQUINONE"/>
    <property type="match status" value="1"/>
</dbReference>
<accession>A0A2I4PEQ8</accession>
<feature type="transmembrane region" description="Helical" evidence="7">
    <location>
        <begin position="326"/>
        <end position="345"/>
    </location>
</feature>
<dbReference type="InterPro" id="IPR003918">
    <property type="entry name" value="NADH_UbQ_OxRdtase"/>
</dbReference>
<evidence type="ECO:0000313" key="9">
    <source>
        <dbReference type="EMBL" id="APW82405.1"/>
    </source>
</evidence>
<dbReference type="InterPro" id="IPR001750">
    <property type="entry name" value="ND/Mrp_TM"/>
</dbReference>
<keyword evidence="7" id="KW-0249">Electron transport</keyword>
<dbReference type="PRINTS" id="PR01437">
    <property type="entry name" value="NUOXDRDTASE4"/>
</dbReference>
<evidence type="ECO:0000259" key="8">
    <source>
        <dbReference type="Pfam" id="PF00361"/>
    </source>
</evidence>
<keyword evidence="4 7" id="KW-1133">Transmembrane helix</keyword>
<evidence type="ECO:0000256" key="1">
    <source>
        <dbReference type="ARBA" id="ARBA00004651"/>
    </source>
</evidence>
<geneLocation type="mitochondrion" evidence="9"/>
<feature type="transmembrane region" description="Helical" evidence="7">
    <location>
        <begin position="235"/>
        <end position="258"/>
    </location>
</feature>
<feature type="transmembrane region" description="Helical" evidence="7">
    <location>
        <begin position="270"/>
        <end position="293"/>
    </location>
</feature>
<feature type="transmembrane region" description="Helical" evidence="7">
    <location>
        <begin position="108"/>
        <end position="131"/>
    </location>
</feature>
<reference evidence="9" key="1">
    <citation type="submission" date="2016-07" db="EMBL/GenBank/DDBJ databases">
        <title>Mitochondrial genome evolution in stichotrich ciliates.</title>
        <authorList>
            <person name="Chen X."/>
            <person name="Landweber L."/>
        </authorList>
    </citation>
    <scope>NUCLEOTIDE SEQUENCE</scope>
</reference>
<dbReference type="GO" id="GO:0008137">
    <property type="term" value="F:NADH dehydrogenase (ubiquinone) activity"/>
    <property type="evidence" value="ECO:0007669"/>
    <property type="project" value="UniProtKB-UniRule"/>
</dbReference>
<feature type="transmembrane region" description="Helical" evidence="7">
    <location>
        <begin position="6"/>
        <end position="32"/>
    </location>
</feature>
<protein>
    <recommendedName>
        <fullName evidence="7">NADH-ubiquinone oxidoreductase chain 4</fullName>
        <ecNumber evidence="7">7.1.1.2</ecNumber>
    </recommendedName>
</protein>
<feature type="domain" description="NADH:quinone oxidoreductase/Mrp antiporter transmembrane" evidence="8">
    <location>
        <begin position="159"/>
        <end position="440"/>
    </location>
</feature>
<proteinExistence type="inferred from homology"/>
<dbReference type="GO" id="GO:0016491">
    <property type="term" value="F:oxidoreductase activity"/>
    <property type="evidence" value="ECO:0007669"/>
    <property type="project" value="UniProtKB-KW"/>
</dbReference>
<feature type="transmembrane region" description="Helical" evidence="7">
    <location>
        <begin position="138"/>
        <end position="156"/>
    </location>
</feature>
<dbReference type="PANTHER" id="PTHR42682">
    <property type="entry name" value="HYDROGENASE-4 COMPONENT F"/>
    <property type="match status" value="1"/>
</dbReference>
<feature type="transmembrane region" description="Helical" evidence="7">
    <location>
        <begin position="192"/>
        <end position="215"/>
    </location>
</feature>
<dbReference type="AlphaFoldDB" id="A0A2I4PEQ8"/>
<dbReference type="GO" id="GO:0042773">
    <property type="term" value="P:ATP synthesis coupled electron transport"/>
    <property type="evidence" value="ECO:0007669"/>
    <property type="project" value="InterPro"/>
</dbReference>
<comment type="catalytic activity">
    <reaction evidence="7">
        <text>a ubiquinone + NADH + 5 H(+)(in) = a ubiquinol + NAD(+) + 4 H(+)(out)</text>
        <dbReference type="Rhea" id="RHEA:29091"/>
        <dbReference type="Rhea" id="RHEA-COMP:9565"/>
        <dbReference type="Rhea" id="RHEA-COMP:9566"/>
        <dbReference type="ChEBI" id="CHEBI:15378"/>
        <dbReference type="ChEBI" id="CHEBI:16389"/>
        <dbReference type="ChEBI" id="CHEBI:17976"/>
        <dbReference type="ChEBI" id="CHEBI:57540"/>
        <dbReference type="ChEBI" id="CHEBI:57945"/>
        <dbReference type="EC" id="7.1.1.2"/>
    </reaction>
</comment>
<feature type="transmembrane region" description="Helical" evidence="7">
    <location>
        <begin position="477"/>
        <end position="497"/>
    </location>
</feature>
<name>A0A2I4PEQ8_9SPIT</name>
<evidence type="ECO:0000256" key="6">
    <source>
        <dbReference type="ARBA" id="ARBA00023136"/>
    </source>
</evidence>
<dbReference type="GO" id="GO:0031966">
    <property type="term" value="C:mitochondrial membrane"/>
    <property type="evidence" value="ECO:0007669"/>
    <property type="project" value="UniProtKB-SubCell"/>
</dbReference>
<keyword evidence="7" id="KW-0830">Ubiquinone</keyword>
<feature type="transmembrane region" description="Helical" evidence="7">
    <location>
        <begin position="53"/>
        <end position="72"/>
    </location>
</feature>
<evidence type="ECO:0000256" key="3">
    <source>
        <dbReference type="ARBA" id="ARBA00022692"/>
    </source>
</evidence>
<sequence length="499" mass="58923">MYLSILMLLLWYGFIFYLIFFFFLLIIFLLFFKLMFLYSIDKISIYKNLLKCVFSFLFFFFTAALSSTYFLFSNYFAPFFYYSNSFFFFENFQNFFNINVLVLNFNLLNIYCFPFMYIFILITILSIFFCLTYSTNEVILFTFYCVIILIFGYVLFFTNSLILFFFAYEMLLIPSFLILYKFAKTRRCIEAAYLMFFWTQFGALFLIFSFLYLFFVCGLSSFSHISNTNFSKFEINFLFLCWIIGFGVKLPIWPFYGWLPKAHVEASTNFSIFLSGVLVKFAFFGLLKCLLVLQTEPTFFFVYPFLTIGLVDAVFKLFYQIDLKKLVAYSTVVEMHWLTICIISGQSPLALASFCMLISHALLSTNSFFLVDAINRRFKTRLITEISGINFICPKLFLVILANSLVFLGFPGTIFFIAEFLFFSFFLDLFPLLALFLIVLLYLLGPTFFFRTWMNAMFGFSENVLKKAPLDLSKKEFLVYSGLIVLMFWLGLSWQSFIF</sequence>
<keyword evidence="7" id="KW-0813">Transport</keyword>
<comment type="subcellular location">
    <subcellularLocation>
        <location evidence="1">Cell membrane</location>
        <topology evidence="1">Multi-pass membrane protein</topology>
    </subcellularLocation>
    <subcellularLocation>
        <location evidence="7">Mitochondrion membrane</location>
        <topology evidence="7">Multi-pass membrane protein</topology>
    </subcellularLocation>
</comment>
<organism evidence="9">
    <name type="scientific">Laurentiella strenua</name>
    <dbReference type="NCBI Taxonomy" id="114681"/>
    <lineage>
        <taxon>Eukaryota</taxon>
        <taxon>Sar</taxon>
        <taxon>Alveolata</taxon>
        <taxon>Ciliophora</taxon>
        <taxon>Intramacronucleata</taxon>
        <taxon>Spirotrichea</taxon>
        <taxon>Stichotrichia</taxon>
        <taxon>Sporadotrichida</taxon>
        <taxon>Oxytrichidae</taxon>
        <taxon>Stylonychinae</taxon>
        <taxon>Laurentiella</taxon>
    </lineage>
</organism>
<evidence type="ECO:0000256" key="2">
    <source>
        <dbReference type="ARBA" id="ARBA00022475"/>
    </source>
</evidence>
<dbReference type="EC" id="7.1.1.2" evidence="7"/>
<keyword evidence="7" id="KW-0520">NAD</keyword>
<comment type="similarity">
    <text evidence="7">Belongs to the complex I subunit 4 family.</text>
</comment>
<dbReference type="Pfam" id="PF00361">
    <property type="entry name" value="Proton_antipo_M"/>
    <property type="match status" value="1"/>
</dbReference>
<gene>
    <name evidence="9" type="primary">nad4</name>
</gene>
<keyword evidence="5" id="KW-0560">Oxidoreductase</keyword>
<keyword evidence="3 7" id="KW-0812">Transmembrane</keyword>
<feature type="transmembrane region" description="Helical" evidence="7">
    <location>
        <begin position="396"/>
        <end position="423"/>
    </location>
</feature>
<keyword evidence="7 9" id="KW-0496">Mitochondrion</keyword>
<keyword evidence="7" id="KW-0679">Respiratory chain</keyword>
<feature type="transmembrane region" description="Helical" evidence="7">
    <location>
        <begin position="162"/>
        <end position="180"/>
    </location>
</feature>
<dbReference type="InterPro" id="IPR052175">
    <property type="entry name" value="ComplexI-like_HydComp"/>
</dbReference>
<comment type="function">
    <text evidence="7">Core subunit of the mitochondrial membrane respiratory chain NADH dehydrogenase (Complex I) which catalyzes electron transfer from NADH through the respiratory chain, using ubiquinone as an electron acceptor. Essential for the catalytic activity and assembly of complex I.</text>
</comment>
<evidence type="ECO:0000256" key="7">
    <source>
        <dbReference type="RuleBase" id="RU003297"/>
    </source>
</evidence>
<feature type="transmembrane region" description="Helical" evidence="7">
    <location>
        <begin position="351"/>
        <end position="375"/>
    </location>
</feature>
<evidence type="ECO:0000256" key="4">
    <source>
        <dbReference type="ARBA" id="ARBA00022989"/>
    </source>
</evidence>
<feature type="transmembrane region" description="Helical" evidence="7">
    <location>
        <begin position="299"/>
        <end position="319"/>
    </location>
</feature>
<dbReference type="EMBL" id="KX529838">
    <property type="protein sequence ID" value="APW82405.1"/>
    <property type="molecule type" value="Genomic_DNA"/>
</dbReference>
<dbReference type="GO" id="GO:0005886">
    <property type="term" value="C:plasma membrane"/>
    <property type="evidence" value="ECO:0007669"/>
    <property type="project" value="UniProtKB-SubCell"/>
</dbReference>
<feature type="transmembrane region" description="Helical" evidence="7">
    <location>
        <begin position="429"/>
        <end position="450"/>
    </location>
</feature>
<evidence type="ECO:0000256" key="5">
    <source>
        <dbReference type="ARBA" id="ARBA00023002"/>
    </source>
</evidence>